<sequence length="550" mass="64226">SVCGLKSKLLLPEFQELIKTYDIFICVETKTDNLDILKVPSGYKYFVKSRKEFKRKSGGIAIFYKETLKNYIQFPTSISEFIQWVKISNVVTQKPFVIGCVYIPPENSIYASNECFDEIENEMIQFLAEDTPITLIGDFNARTSDIPDFTQVDDNLFEILEIENDIDIQFNDHINLTLNNIPLDRFTQDIKHANNYGNKLLNMCRKTNMYITSGRFGADRYIGKVTCKDTSVVDYFIVNSKVFSIIEELEVIGFDPLFSDVHSRLHILLQTEKITESYQQPESQMIHKLTVKWKPEKVNVFKENVNLIDSEIIHLCNSLEASDESPETKINRTNEKICELLIEAASKSFGYAKKGGFNKNPKKFQPWFSNSCKEKRNKFHESRERYKQEKNIENRQRMKQSSKDYKREINKSYSKYQFEMEKEIRNTSKTDSRQFWKILNKLNGKNESEIKASLDDLFAYFKVINEGEDDEEEFNTSDEGDETFNTDILNENISEKEIEDSIRNLKNNKAKGFDDISNEYIKHSINIFMPLYVKLFNLILDTGKIPKAWG</sequence>
<dbReference type="AlphaFoldDB" id="A0AA88XNQ5"/>
<dbReference type="InterPro" id="IPR036691">
    <property type="entry name" value="Endo/exonu/phosph_ase_sf"/>
</dbReference>
<accession>A0AA88XNQ5</accession>
<dbReference type="Gene3D" id="3.60.10.10">
    <property type="entry name" value="Endonuclease/exonuclease/phosphatase"/>
    <property type="match status" value="1"/>
</dbReference>
<keyword evidence="2" id="KW-1185">Reference proteome</keyword>
<gene>
    <name evidence="1" type="ORF">FSP39_024601</name>
</gene>
<organism evidence="1 2">
    <name type="scientific">Pinctada imbricata</name>
    <name type="common">Atlantic pearl-oyster</name>
    <name type="synonym">Pinctada martensii</name>
    <dbReference type="NCBI Taxonomy" id="66713"/>
    <lineage>
        <taxon>Eukaryota</taxon>
        <taxon>Metazoa</taxon>
        <taxon>Spiralia</taxon>
        <taxon>Lophotrochozoa</taxon>
        <taxon>Mollusca</taxon>
        <taxon>Bivalvia</taxon>
        <taxon>Autobranchia</taxon>
        <taxon>Pteriomorphia</taxon>
        <taxon>Pterioida</taxon>
        <taxon>Pterioidea</taxon>
        <taxon>Pteriidae</taxon>
        <taxon>Pinctada</taxon>
    </lineage>
</organism>
<feature type="non-terminal residue" evidence="1">
    <location>
        <position position="1"/>
    </location>
</feature>
<dbReference type="Proteomes" id="UP001186944">
    <property type="component" value="Unassembled WGS sequence"/>
</dbReference>
<evidence type="ECO:0000313" key="2">
    <source>
        <dbReference type="Proteomes" id="UP001186944"/>
    </source>
</evidence>
<protein>
    <recommendedName>
        <fullName evidence="3">Endonuclease/exonuclease/phosphatase domain-containing protein</fullName>
    </recommendedName>
</protein>
<dbReference type="GO" id="GO:0031012">
    <property type="term" value="C:extracellular matrix"/>
    <property type="evidence" value="ECO:0007669"/>
    <property type="project" value="TreeGrafter"/>
</dbReference>
<reference evidence="1" key="1">
    <citation type="submission" date="2019-08" db="EMBL/GenBank/DDBJ databases">
        <title>The improved chromosome-level genome for the pearl oyster Pinctada fucata martensii using PacBio sequencing and Hi-C.</title>
        <authorList>
            <person name="Zheng Z."/>
        </authorList>
    </citation>
    <scope>NUCLEOTIDE SEQUENCE</scope>
    <source>
        <strain evidence="1">ZZ-2019</strain>
        <tissue evidence="1">Adductor muscle</tissue>
    </source>
</reference>
<dbReference type="SUPFAM" id="SSF56219">
    <property type="entry name" value="DNase I-like"/>
    <property type="match status" value="1"/>
</dbReference>
<evidence type="ECO:0008006" key="3">
    <source>
        <dbReference type="Google" id="ProtNLM"/>
    </source>
</evidence>
<comment type="caution">
    <text evidence="1">The sequence shown here is derived from an EMBL/GenBank/DDBJ whole genome shotgun (WGS) entry which is preliminary data.</text>
</comment>
<dbReference type="EMBL" id="VSWD01000011">
    <property type="protein sequence ID" value="KAK3088852.1"/>
    <property type="molecule type" value="Genomic_DNA"/>
</dbReference>
<evidence type="ECO:0000313" key="1">
    <source>
        <dbReference type="EMBL" id="KAK3088852.1"/>
    </source>
</evidence>
<dbReference type="PANTHER" id="PTHR33395:SF22">
    <property type="entry name" value="REVERSE TRANSCRIPTASE DOMAIN-CONTAINING PROTEIN"/>
    <property type="match status" value="1"/>
</dbReference>
<dbReference type="GO" id="GO:0061343">
    <property type="term" value="P:cell adhesion involved in heart morphogenesis"/>
    <property type="evidence" value="ECO:0007669"/>
    <property type="project" value="TreeGrafter"/>
</dbReference>
<dbReference type="GO" id="GO:0007508">
    <property type="term" value="P:larval heart development"/>
    <property type="evidence" value="ECO:0007669"/>
    <property type="project" value="TreeGrafter"/>
</dbReference>
<dbReference type="PANTHER" id="PTHR33395">
    <property type="entry name" value="TRANSCRIPTASE, PUTATIVE-RELATED-RELATED"/>
    <property type="match status" value="1"/>
</dbReference>
<name>A0AA88XNQ5_PINIB</name>
<proteinExistence type="predicted"/>